<comment type="caution">
    <text evidence="3">The sequence shown here is derived from an EMBL/GenBank/DDBJ whole genome shotgun (WGS) entry which is preliminary data.</text>
</comment>
<organism evidence="3 4">
    <name type="scientific">Natronococcus jeotgali DSM 18795</name>
    <dbReference type="NCBI Taxonomy" id="1227498"/>
    <lineage>
        <taxon>Archaea</taxon>
        <taxon>Methanobacteriati</taxon>
        <taxon>Methanobacteriota</taxon>
        <taxon>Stenosarchaea group</taxon>
        <taxon>Halobacteria</taxon>
        <taxon>Halobacteriales</taxon>
        <taxon>Natrialbaceae</taxon>
        <taxon>Natronococcus</taxon>
    </lineage>
</organism>
<sequence length="161" mass="17985">MSKHDPSIAAAFDDRSRTDAGSVRPLEAVDAEPTEHELEELLERVPDALATEEVAFDESLIKGNLEELLLVLVSARGSTHGKELLADLSDLFDAQLSPGTVYPCLHDLEDRDVLEMHAKVRTKEYAVVDEAYVRATLERTMRQHLAFGLLLEQFLSERPES</sequence>
<accession>L9XXT7</accession>
<feature type="compositionally biased region" description="Basic and acidic residues" evidence="1">
    <location>
        <begin position="1"/>
        <end position="18"/>
    </location>
</feature>
<protein>
    <submittedName>
        <fullName evidence="3">PadR family transcriptional regulator</fullName>
    </submittedName>
</protein>
<dbReference type="AlphaFoldDB" id="L9XXT7"/>
<name>L9XXT7_9EURY</name>
<keyword evidence="4" id="KW-1185">Reference proteome</keyword>
<dbReference type="EMBL" id="AOIA01000024">
    <property type="protein sequence ID" value="ELY65408.1"/>
    <property type="molecule type" value="Genomic_DNA"/>
</dbReference>
<dbReference type="InterPro" id="IPR036388">
    <property type="entry name" value="WH-like_DNA-bd_sf"/>
</dbReference>
<feature type="domain" description="Transcription regulator PadR N-terminal" evidence="2">
    <location>
        <begin position="70"/>
        <end position="126"/>
    </location>
</feature>
<evidence type="ECO:0000256" key="1">
    <source>
        <dbReference type="SAM" id="MobiDB-lite"/>
    </source>
</evidence>
<evidence type="ECO:0000313" key="4">
    <source>
        <dbReference type="Proteomes" id="UP000011531"/>
    </source>
</evidence>
<reference evidence="3 4" key="1">
    <citation type="journal article" date="2014" name="PLoS Genet.">
        <title>Phylogenetically driven sequencing of extremely halophilic archaea reveals strategies for static and dynamic osmo-response.</title>
        <authorList>
            <person name="Becker E.A."/>
            <person name="Seitzer P.M."/>
            <person name="Tritt A."/>
            <person name="Larsen D."/>
            <person name="Krusor M."/>
            <person name="Yao A.I."/>
            <person name="Wu D."/>
            <person name="Madern D."/>
            <person name="Eisen J.A."/>
            <person name="Darling A.E."/>
            <person name="Facciotti M.T."/>
        </authorList>
    </citation>
    <scope>NUCLEOTIDE SEQUENCE [LARGE SCALE GENOMIC DNA]</scope>
    <source>
        <strain evidence="3 4">DSM 18795</strain>
    </source>
</reference>
<dbReference type="Pfam" id="PF03551">
    <property type="entry name" value="PadR"/>
    <property type="match status" value="1"/>
</dbReference>
<gene>
    <name evidence="3" type="ORF">C492_03806</name>
</gene>
<dbReference type="SUPFAM" id="SSF46785">
    <property type="entry name" value="Winged helix' DNA-binding domain"/>
    <property type="match status" value="1"/>
</dbReference>
<dbReference type="InterPro" id="IPR036390">
    <property type="entry name" value="WH_DNA-bd_sf"/>
</dbReference>
<dbReference type="InterPro" id="IPR005149">
    <property type="entry name" value="Tscrpt_reg_PadR_N"/>
</dbReference>
<feature type="region of interest" description="Disordered" evidence="1">
    <location>
        <begin position="1"/>
        <end position="24"/>
    </location>
</feature>
<dbReference type="RefSeq" id="WP_008420565.1">
    <property type="nucleotide sequence ID" value="NZ_AOIA01000024.1"/>
</dbReference>
<dbReference type="Proteomes" id="UP000011531">
    <property type="component" value="Unassembled WGS sequence"/>
</dbReference>
<evidence type="ECO:0000313" key="3">
    <source>
        <dbReference type="EMBL" id="ELY65408.1"/>
    </source>
</evidence>
<dbReference type="OrthoDB" id="56053at2157"/>
<evidence type="ECO:0000259" key="2">
    <source>
        <dbReference type="Pfam" id="PF03551"/>
    </source>
</evidence>
<proteinExistence type="predicted"/>
<dbReference type="Gene3D" id="1.10.10.10">
    <property type="entry name" value="Winged helix-like DNA-binding domain superfamily/Winged helix DNA-binding domain"/>
    <property type="match status" value="1"/>
</dbReference>